<reference evidence="1 2" key="1">
    <citation type="submission" date="2018-12" db="EMBL/GenBank/DDBJ databases">
        <title>Complete genome of Nonlabens sp. MJ115.</title>
        <authorList>
            <person name="Choi H.S."/>
            <person name="Jung J."/>
        </authorList>
    </citation>
    <scope>NUCLEOTIDE SEQUENCE [LARGE SCALE GENOMIC DNA]</scope>
    <source>
        <strain evidence="1 2">MJ115</strain>
    </source>
</reference>
<gene>
    <name evidence="1" type="ORF">EJ995_09305</name>
</gene>
<accession>A0A3S9MZ60</accession>
<dbReference type="Proteomes" id="UP000279600">
    <property type="component" value="Chromosome"/>
</dbReference>
<evidence type="ECO:0000313" key="2">
    <source>
        <dbReference type="Proteomes" id="UP000279600"/>
    </source>
</evidence>
<dbReference type="KEGG" id="noj:EJ995_09305"/>
<dbReference type="EMBL" id="CP034549">
    <property type="protein sequence ID" value="AZQ44429.1"/>
    <property type="molecule type" value="Genomic_DNA"/>
</dbReference>
<keyword evidence="2" id="KW-1185">Reference proteome</keyword>
<organism evidence="1 2">
    <name type="scientific">Nonlabens ponticola</name>
    <dbReference type="NCBI Taxonomy" id="2496866"/>
    <lineage>
        <taxon>Bacteria</taxon>
        <taxon>Pseudomonadati</taxon>
        <taxon>Bacteroidota</taxon>
        <taxon>Flavobacteriia</taxon>
        <taxon>Flavobacteriales</taxon>
        <taxon>Flavobacteriaceae</taxon>
        <taxon>Nonlabens</taxon>
    </lineage>
</organism>
<name>A0A3S9MZ60_9FLAO</name>
<dbReference type="RefSeq" id="WP_126447862.1">
    <property type="nucleotide sequence ID" value="NZ_CP034549.1"/>
</dbReference>
<proteinExistence type="predicted"/>
<sequence>MNKEELIEHLISKSELDIYYDYLLGQEVWYFKNNGDDFSSDYDSFKKFISRNLNIPFNNISIVGSAKTRYSFSPSKKLSEFHEHSDFDLIIVSNKLFRNIWEAFRDISSGQYLQNYNQKCGNVFSGFISIKDDDPTYGNETLENWQRSVLAFKAELQLTFNIQHEINYRIYSDWESVEEYHLKGITKLKNSVNETN</sequence>
<protein>
    <submittedName>
        <fullName evidence="1">Uncharacterized protein</fullName>
    </submittedName>
</protein>
<dbReference type="AlphaFoldDB" id="A0A3S9MZ60"/>
<dbReference type="OrthoDB" id="7058235at2"/>
<evidence type="ECO:0000313" key="1">
    <source>
        <dbReference type="EMBL" id="AZQ44429.1"/>
    </source>
</evidence>